<dbReference type="EMBL" id="CAJPIN010010293">
    <property type="protein sequence ID" value="CAG2059703.1"/>
    <property type="molecule type" value="Genomic_DNA"/>
</dbReference>
<name>A0ABN7NY02_TIMPD</name>
<dbReference type="PROSITE" id="PS51406">
    <property type="entry name" value="FIBRINOGEN_C_2"/>
    <property type="match status" value="1"/>
</dbReference>
<dbReference type="SUPFAM" id="SSF56496">
    <property type="entry name" value="Fibrinogen C-terminal domain-like"/>
    <property type="match status" value="1"/>
</dbReference>
<dbReference type="InterPro" id="IPR036056">
    <property type="entry name" value="Fibrinogen-like_C"/>
</dbReference>
<dbReference type="InterPro" id="IPR002181">
    <property type="entry name" value="Fibrinogen_a/b/g_C_dom"/>
</dbReference>
<evidence type="ECO:0000256" key="1">
    <source>
        <dbReference type="ARBA" id="ARBA00023157"/>
    </source>
</evidence>
<organism evidence="4 5">
    <name type="scientific">Timema podura</name>
    <name type="common">Walking stick</name>
    <dbReference type="NCBI Taxonomy" id="61482"/>
    <lineage>
        <taxon>Eukaryota</taxon>
        <taxon>Metazoa</taxon>
        <taxon>Ecdysozoa</taxon>
        <taxon>Arthropoda</taxon>
        <taxon>Hexapoda</taxon>
        <taxon>Insecta</taxon>
        <taxon>Pterygota</taxon>
        <taxon>Neoptera</taxon>
        <taxon>Polyneoptera</taxon>
        <taxon>Phasmatodea</taxon>
        <taxon>Timematodea</taxon>
        <taxon>Timematoidea</taxon>
        <taxon>Timematidae</taxon>
        <taxon>Timema</taxon>
    </lineage>
</organism>
<keyword evidence="1" id="KW-1015">Disulfide bond</keyword>
<dbReference type="CDD" id="cd00087">
    <property type="entry name" value="FReD"/>
    <property type="match status" value="1"/>
</dbReference>
<dbReference type="InterPro" id="IPR050373">
    <property type="entry name" value="Fibrinogen_C-term_domain"/>
</dbReference>
<keyword evidence="5" id="KW-1185">Reference proteome</keyword>
<sequence>MKPTDQYQFVGKVSLVDCWRGSTYYTSVLASVVLTGSSQLTSDGFEKLPDQIIKTHSDASAKEKKPSKLTNLSSCGGKITGNVLPEPRSYTVRDTGGNEYRRNSSHLGPRSVPDTPPKEIVAHQPVIQNRFEGTVDFYRGWQDYKYGFGNIGGEFWLGLEKLHLLTNYKVNELFIELQDFTLEKSHAQYSAFAVGSEIEGYPISVLGKYEGTAGDSLVYHAGMRFSTHDMDHDGWADGNCAHSHKGAWWYNGCDTSNLNGQYLNGEVPENYEYQGMYWYDWRGPSYSLMKSRISVRPRSQVYTVTESLGRTKLGDNSIQDKHVDKDHNRALNLQQLQQEALDKSQYTE</sequence>
<dbReference type="PROSITE" id="PS00514">
    <property type="entry name" value="FIBRINOGEN_C_1"/>
    <property type="match status" value="1"/>
</dbReference>
<dbReference type="Pfam" id="PF00147">
    <property type="entry name" value="Fibrinogen_C"/>
    <property type="match status" value="1"/>
</dbReference>
<protein>
    <recommendedName>
        <fullName evidence="3">Fibrinogen C-terminal domain-containing protein</fullName>
    </recommendedName>
</protein>
<evidence type="ECO:0000259" key="3">
    <source>
        <dbReference type="PROSITE" id="PS51406"/>
    </source>
</evidence>
<gene>
    <name evidence="4" type="ORF">TPAB3V08_LOCUS6662</name>
</gene>
<dbReference type="Proteomes" id="UP001153148">
    <property type="component" value="Unassembled WGS sequence"/>
</dbReference>
<dbReference type="Gene3D" id="3.90.215.10">
    <property type="entry name" value="Gamma Fibrinogen, chain A, domain 1"/>
    <property type="match status" value="1"/>
</dbReference>
<accession>A0ABN7NY02</accession>
<evidence type="ECO:0000313" key="4">
    <source>
        <dbReference type="EMBL" id="CAG2059703.1"/>
    </source>
</evidence>
<dbReference type="PANTHER" id="PTHR19143:SF458">
    <property type="entry name" value="FIBRINOGEN C-TERMINAL DOMAIN-CONTAINING PROTEIN-RELATED"/>
    <property type="match status" value="1"/>
</dbReference>
<proteinExistence type="predicted"/>
<reference evidence="4" key="1">
    <citation type="submission" date="2021-03" db="EMBL/GenBank/DDBJ databases">
        <authorList>
            <person name="Tran Van P."/>
        </authorList>
    </citation>
    <scope>NUCLEOTIDE SEQUENCE</scope>
</reference>
<evidence type="ECO:0000256" key="2">
    <source>
        <dbReference type="SAM" id="MobiDB-lite"/>
    </source>
</evidence>
<comment type="caution">
    <text evidence="4">The sequence shown here is derived from an EMBL/GenBank/DDBJ whole genome shotgun (WGS) entry which is preliminary data.</text>
</comment>
<evidence type="ECO:0000313" key="5">
    <source>
        <dbReference type="Proteomes" id="UP001153148"/>
    </source>
</evidence>
<dbReference type="PANTHER" id="PTHR19143">
    <property type="entry name" value="FIBRINOGEN/TENASCIN/ANGIOPOEITIN"/>
    <property type="match status" value="1"/>
</dbReference>
<feature type="region of interest" description="Disordered" evidence="2">
    <location>
        <begin position="93"/>
        <end position="117"/>
    </location>
</feature>
<feature type="domain" description="Fibrinogen C-terminal" evidence="3">
    <location>
        <begin position="66"/>
        <end position="299"/>
    </location>
</feature>
<dbReference type="InterPro" id="IPR014716">
    <property type="entry name" value="Fibrinogen_a/b/g_C_1"/>
</dbReference>
<dbReference type="SMART" id="SM00186">
    <property type="entry name" value="FBG"/>
    <property type="match status" value="1"/>
</dbReference>
<dbReference type="InterPro" id="IPR020837">
    <property type="entry name" value="Fibrinogen_CS"/>
</dbReference>